<dbReference type="SUPFAM" id="SSF46785">
    <property type="entry name" value="Winged helix' DNA-binding domain"/>
    <property type="match status" value="1"/>
</dbReference>
<name>A0A840ILI0_9ACTN</name>
<organism evidence="5 6">
    <name type="scientific">Conexibacter arvalis</name>
    <dbReference type="NCBI Taxonomy" id="912552"/>
    <lineage>
        <taxon>Bacteria</taxon>
        <taxon>Bacillati</taxon>
        <taxon>Actinomycetota</taxon>
        <taxon>Thermoleophilia</taxon>
        <taxon>Solirubrobacterales</taxon>
        <taxon>Conexibacteraceae</taxon>
        <taxon>Conexibacter</taxon>
    </lineage>
</organism>
<evidence type="ECO:0000259" key="4">
    <source>
        <dbReference type="PROSITE" id="PS50995"/>
    </source>
</evidence>
<keyword evidence="6" id="KW-1185">Reference proteome</keyword>
<evidence type="ECO:0000256" key="1">
    <source>
        <dbReference type="ARBA" id="ARBA00023015"/>
    </source>
</evidence>
<dbReference type="EMBL" id="JACHNU010000008">
    <property type="protein sequence ID" value="MBB4664798.1"/>
    <property type="molecule type" value="Genomic_DNA"/>
</dbReference>
<reference evidence="5 6" key="1">
    <citation type="submission" date="2020-08" db="EMBL/GenBank/DDBJ databases">
        <title>Genomic Encyclopedia of Archaeal and Bacterial Type Strains, Phase II (KMG-II): from individual species to whole genera.</title>
        <authorList>
            <person name="Goeker M."/>
        </authorList>
    </citation>
    <scope>NUCLEOTIDE SEQUENCE [LARGE SCALE GENOMIC DNA]</scope>
    <source>
        <strain evidence="5 6">DSM 23288</strain>
    </source>
</reference>
<keyword evidence="2 5" id="KW-0238">DNA-binding</keyword>
<dbReference type="GO" id="GO:0006950">
    <property type="term" value="P:response to stress"/>
    <property type="evidence" value="ECO:0007669"/>
    <property type="project" value="TreeGrafter"/>
</dbReference>
<dbReference type="PROSITE" id="PS01117">
    <property type="entry name" value="HTH_MARR_1"/>
    <property type="match status" value="1"/>
</dbReference>
<dbReference type="Proteomes" id="UP000585272">
    <property type="component" value="Unassembled WGS sequence"/>
</dbReference>
<accession>A0A840ILI0</accession>
<dbReference type="InterPro" id="IPR036390">
    <property type="entry name" value="WH_DNA-bd_sf"/>
</dbReference>
<dbReference type="GO" id="GO:0003677">
    <property type="term" value="F:DNA binding"/>
    <property type="evidence" value="ECO:0007669"/>
    <property type="project" value="UniProtKB-KW"/>
</dbReference>
<evidence type="ECO:0000313" key="6">
    <source>
        <dbReference type="Proteomes" id="UP000585272"/>
    </source>
</evidence>
<evidence type="ECO:0000256" key="3">
    <source>
        <dbReference type="ARBA" id="ARBA00023163"/>
    </source>
</evidence>
<dbReference type="Gene3D" id="1.10.10.10">
    <property type="entry name" value="Winged helix-like DNA-binding domain superfamily/Winged helix DNA-binding domain"/>
    <property type="match status" value="1"/>
</dbReference>
<keyword evidence="1" id="KW-0805">Transcription regulation</keyword>
<dbReference type="PANTHER" id="PTHR33164">
    <property type="entry name" value="TRANSCRIPTIONAL REGULATOR, MARR FAMILY"/>
    <property type="match status" value="1"/>
</dbReference>
<gene>
    <name evidence="5" type="ORF">BDZ31_004413</name>
</gene>
<dbReference type="InterPro" id="IPR039422">
    <property type="entry name" value="MarR/SlyA-like"/>
</dbReference>
<dbReference type="PROSITE" id="PS50995">
    <property type="entry name" value="HTH_MARR_2"/>
    <property type="match status" value="1"/>
</dbReference>
<protein>
    <submittedName>
        <fullName evidence="5">DNA-binding MarR family transcriptional regulator</fullName>
    </submittedName>
</protein>
<sequence>MPAAPQLDNAAVLYDVLLEFVRQWSADTAFEAVADHAGLDLDAAQFLAVVEIDHADGLLAGDLAAPLHMSASNVSKVLARLERNGLIERTTSSTDRRAVRVTLTAKGRRVAHALRASGIELVGLLIARWPRRDADRLVALLQRLMRDARAAQQAAARIPAR</sequence>
<feature type="domain" description="HTH marR-type" evidence="4">
    <location>
        <begin position="10"/>
        <end position="146"/>
    </location>
</feature>
<dbReference type="InterPro" id="IPR000835">
    <property type="entry name" value="HTH_MarR-typ"/>
</dbReference>
<dbReference type="PRINTS" id="PR00598">
    <property type="entry name" value="HTHMARR"/>
</dbReference>
<evidence type="ECO:0000313" key="5">
    <source>
        <dbReference type="EMBL" id="MBB4664798.1"/>
    </source>
</evidence>
<dbReference type="SMART" id="SM00347">
    <property type="entry name" value="HTH_MARR"/>
    <property type="match status" value="1"/>
</dbReference>
<keyword evidence="3" id="KW-0804">Transcription</keyword>
<dbReference type="PANTHER" id="PTHR33164:SF43">
    <property type="entry name" value="HTH-TYPE TRANSCRIPTIONAL REPRESSOR YETL"/>
    <property type="match status" value="1"/>
</dbReference>
<dbReference type="Pfam" id="PF01047">
    <property type="entry name" value="MarR"/>
    <property type="match status" value="1"/>
</dbReference>
<dbReference type="RefSeq" id="WP_221243248.1">
    <property type="nucleotide sequence ID" value="NZ_JACHNU010000008.1"/>
</dbReference>
<dbReference type="InterPro" id="IPR023187">
    <property type="entry name" value="Tscrpt_reg_MarR-type_CS"/>
</dbReference>
<dbReference type="AlphaFoldDB" id="A0A840ILI0"/>
<dbReference type="InterPro" id="IPR036388">
    <property type="entry name" value="WH-like_DNA-bd_sf"/>
</dbReference>
<comment type="caution">
    <text evidence="5">The sequence shown here is derived from an EMBL/GenBank/DDBJ whole genome shotgun (WGS) entry which is preliminary data.</text>
</comment>
<dbReference type="GO" id="GO:0003700">
    <property type="term" value="F:DNA-binding transcription factor activity"/>
    <property type="evidence" value="ECO:0007669"/>
    <property type="project" value="InterPro"/>
</dbReference>
<proteinExistence type="predicted"/>
<evidence type="ECO:0000256" key="2">
    <source>
        <dbReference type="ARBA" id="ARBA00023125"/>
    </source>
</evidence>